<feature type="region of interest" description="Disordered" evidence="1">
    <location>
        <begin position="74"/>
        <end position="114"/>
    </location>
</feature>
<accession>A0A834CJD4</accession>
<sequence>MIQLNHVMISAGRRKTKLYLHTTLKTTRYSASLDPLITDHDQLFTLNSVNSLAYTLLATEQECSGTETWIYRNLQGPELRRSRTTDPTDSGVPSGSGSTRTSDLTESHAGLNHQ</sequence>
<gene>
    <name evidence="2" type="ORF">FQA47_011616</name>
</gene>
<dbReference type="EMBL" id="WKFB01000268">
    <property type="protein sequence ID" value="KAF6729024.1"/>
    <property type="molecule type" value="Genomic_DNA"/>
</dbReference>
<reference evidence="2" key="1">
    <citation type="journal article" name="BMC Genomics">
        <title>Long-read sequencing and de novo genome assembly of marine medaka (Oryzias melastigma).</title>
        <authorList>
            <person name="Liang P."/>
            <person name="Saqib H.S.A."/>
            <person name="Ni X."/>
            <person name="Shen Y."/>
        </authorList>
    </citation>
    <scope>NUCLEOTIDE SEQUENCE</scope>
    <source>
        <strain evidence="2">Bigg-433</strain>
    </source>
</reference>
<organism evidence="2 3">
    <name type="scientific">Oryzias melastigma</name>
    <name type="common">Marine medaka</name>
    <dbReference type="NCBI Taxonomy" id="30732"/>
    <lineage>
        <taxon>Eukaryota</taxon>
        <taxon>Metazoa</taxon>
        <taxon>Chordata</taxon>
        <taxon>Craniata</taxon>
        <taxon>Vertebrata</taxon>
        <taxon>Euteleostomi</taxon>
        <taxon>Actinopterygii</taxon>
        <taxon>Neopterygii</taxon>
        <taxon>Teleostei</taxon>
        <taxon>Neoteleostei</taxon>
        <taxon>Acanthomorphata</taxon>
        <taxon>Ovalentaria</taxon>
        <taxon>Atherinomorphae</taxon>
        <taxon>Beloniformes</taxon>
        <taxon>Adrianichthyidae</taxon>
        <taxon>Oryziinae</taxon>
        <taxon>Oryzias</taxon>
    </lineage>
</organism>
<evidence type="ECO:0000256" key="1">
    <source>
        <dbReference type="SAM" id="MobiDB-lite"/>
    </source>
</evidence>
<dbReference type="Proteomes" id="UP000646548">
    <property type="component" value="Unassembled WGS sequence"/>
</dbReference>
<dbReference type="AlphaFoldDB" id="A0A834CJD4"/>
<protein>
    <submittedName>
        <fullName evidence="2">Uncharacterized protein</fullName>
    </submittedName>
</protein>
<proteinExistence type="predicted"/>
<evidence type="ECO:0000313" key="2">
    <source>
        <dbReference type="EMBL" id="KAF6729024.1"/>
    </source>
</evidence>
<comment type="caution">
    <text evidence="2">The sequence shown here is derived from an EMBL/GenBank/DDBJ whole genome shotgun (WGS) entry which is preliminary data.</text>
</comment>
<feature type="compositionally biased region" description="Polar residues" evidence="1">
    <location>
        <begin position="87"/>
        <end position="104"/>
    </location>
</feature>
<name>A0A834CJD4_ORYME</name>
<evidence type="ECO:0000313" key="3">
    <source>
        <dbReference type="Proteomes" id="UP000646548"/>
    </source>
</evidence>